<dbReference type="AlphaFoldDB" id="A0A0D8BKW6"/>
<dbReference type="RefSeq" id="WP_009739496.1">
    <property type="nucleotide sequence ID" value="NZ_JYFN01000004.1"/>
</dbReference>
<name>A0A0D8BKW6_9ACTN</name>
<reference evidence="1 2" key="2">
    <citation type="journal article" date="2016" name="Genome Announc.">
        <title>Permanent Draft Genome Sequences for Two Variants of Frankia sp. Strain CpI1, the First Frankia Strain Isolated from Root Nodules of Comptonia peregrina.</title>
        <authorList>
            <person name="Oshone R."/>
            <person name="Hurst S.G.IV."/>
            <person name="Abebe-Akele F."/>
            <person name="Simpson S."/>
            <person name="Morris K."/>
            <person name="Thomas W.K."/>
            <person name="Tisa L.S."/>
        </authorList>
    </citation>
    <scope>NUCLEOTIDE SEQUENCE [LARGE SCALE GENOMIC DNA]</scope>
    <source>
        <strain evidence="2">CpI1-S</strain>
    </source>
</reference>
<dbReference type="Proteomes" id="UP000032545">
    <property type="component" value="Unassembled WGS sequence"/>
</dbReference>
<dbReference type="EMBL" id="JYFN01000004">
    <property type="protein sequence ID" value="KJE24903.1"/>
    <property type="molecule type" value="Genomic_DNA"/>
</dbReference>
<sequence length="87" mass="9340">MSGTIADVKAQLDEAFRRTEEVAGQLEGALSMIEEAQAMVIAATDGSEHRAVEQLTSALVETRDTLQMSLASLGSAVQEVRDYRDGL</sequence>
<gene>
    <name evidence="1" type="ORF">FF36_00912</name>
</gene>
<accession>A0A0D8BKW6</accession>
<reference evidence="2" key="1">
    <citation type="submission" date="2015-02" db="EMBL/GenBank/DDBJ databases">
        <title>Draft Genome of Frankia sp. CpI1-S.</title>
        <authorList>
            <person name="Oshone R.T."/>
            <person name="Ngom M."/>
            <person name="Ghodhbane-Gtari F."/>
            <person name="Gtari M."/>
            <person name="Morris K."/>
            <person name="Thomas K."/>
            <person name="Sen A."/>
            <person name="Tisa L.S."/>
        </authorList>
    </citation>
    <scope>NUCLEOTIDE SEQUENCE [LARGE SCALE GENOMIC DNA]</scope>
    <source>
        <strain evidence="2">CpI1-S</strain>
    </source>
</reference>
<protein>
    <submittedName>
        <fullName evidence="1">Uncharacterized protein</fullName>
    </submittedName>
</protein>
<dbReference type="OrthoDB" id="3214415at2"/>
<organism evidence="1 2">
    <name type="scientific">Frankia torreyi</name>
    <dbReference type="NCBI Taxonomy" id="1856"/>
    <lineage>
        <taxon>Bacteria</taxon>
        <taxon>Bacillati</taxon>
        <taxon>Actinomycetota</taxon>
        <taxon>Actinomycetes</taxon>
        <taxon>Frankiales</taxon>
        <taxon>Frankiaceae</taxon>
        <taxon>Frankia</taxon>
    </lineage>
</organism>
<comment type="caution">
    <text evidence="1">The sequence shown here is derived from an EMBL/GenBank/DDBJ whole genome shotgun (WGS) entry which is preliminary data.</text>
</comment>
<proteinExistence type="predicted"/>
<evidence type="ECO:0000313" key="1">
    <source>
        <dbReference type="EMBL" id="KJE24903.1"/>
    </source>
</evidence>
<evidence type="ECO:0000313" key="2">
    <source>
        <dbReference type="Proteomes" id="UP000032545"/>
    </source>
</evidence>
<keyword evidence="2" id="KW-1185">Reference proteome</keyword>
<dbReference type="PATRIC" id="fig|1502723.3.peg.3489"/>